<dbReference type="RefSeq" id="WP_204914946.1">
    <property type="nucleotide sequence ID" value="NZ_JAFEUP010000001.1"/>
</dbReference>
<name>A0ABS2I9T7_9GAMM</name>
<protein>
    <submittedName>
        <fullName evidence="2">Uncharacterized protein</fullName>
    </submittedName>
</protein>
<evidence type="ECO:0000256" key="1">
    <source>
        <dbReference type="SAM" id="MobiDB-lite"/>
    </source>
</evidence>
<accession>A0ABS2I9T7</accession>
<evidence type="ECO:0000313" key="3">
    <source>
        <dbReference type="Proteomes" id="UP000717995"/>
    </source>
</evidence>
<gene>
    <name evidence="2" type="ORF">JQX08_04165</name>
</gene>
<dbReference type="EMBL" id="JAFEUP010000001">
    <property type="protein sequence ID" value="MBM7059891.1"/>
    <property type="molecule type" value="Genomic_DNA"/>
</dbReference>
<dbReference type="Proteomes" id="UP000717995">
    <property type="component" value="Unassembled WGS sequence"/>
</dbReference>
<feature type="compositionally biased region" description="Basic and acidic residues" evidence="1">
    <location>
        <begin position="28"/>
        <end position="39"/>
    </location>
</feature>
<keyword evidence="3" id="KW-1185">Reference proteome</keyword>
<reference evidence="2 3" key="1">
    <citation type="submission" date="2021-02" db="EMBL/GenBank/DDBJ databases">
        <authorList>
            <person name="Lee D.-H."/>
        </authorList>
    </citation>
    <scope>NUCLEOTIDE SEQUENCE [LARGE SCALE GENOMIC DNA]</scope>
    <source>
        <strain evidence="2 3">UL073</strain>
    </source>
</reference>
<feature type="region of interest" description="Disordered" evidence="1">
    <location>
        <begin position="1"/>
        <end position="58"/>
    </location>
</feature>
<feature type="compositionally biased region" description="Polar residues" evidence="1">
    <location>
        <begin position="1"/>
        <end position="10"/>
    </location>
</feature>
<comment type="caution">
    <text evidence="2">The sequence shown here is derived from an EMBL/GenBank/DDBJ whole genome shotgun (WGS) entry which is preliminary data.</text>
</comment>
<proteinExistence type="predicted"/>
<sequence length="103" mass="11150">MRINGYSSSYPLDRSARPGTAVVPYQDVQKDAELRREAPARVPTQPSQAGQLDEDRLPVAAQPITYQRGLSNQAAQALASYSNTASYSYDADAAEVLGLDLYA</sequence>
<evidence type="ECO:0000313" key="2">
    <source>
        <dbReference type="EMBL" id="MBM7059891.1"/>
    </source>
</evidence>
<organism evidence="2 3">
    <name type="scientific">Zestomonas insulae</name>
    <dbReference type="NCBI Taxonomy" id="2809017"/>
    <lineage>
        <taxon>Bacteria</taxon>
        <taxon>Pseudomonadati</taxon>
        <taxon>Pseudomonadota</taxon>
        <taxon>Gammaproteobacteria</taxon>
        <taxon>Pseudomonadales</taxon>
        <taxon>Pseudomonadaceae</taxon>
        <taxon>Zestomonas</taxon>
    </lineage>
</organism>